<reference evidence="1 2" key="1">
    <citation type="journal article" date="2023" name="Microbiol. Spectr.">
        <title>Symbiosis of Carpenter Bees with Uncharacterized Lactic Acid Bacteria Showing NAD Auxotrophy.</title>
        <authorList>
            <person name="Kawasaki S."/>
            <person name="Ozawa K."/>
            <person name="Mori T."/>
            <person name="Yamamoto A."/>
            <person name="Ito M."/>
            <person name="Ohkuma M."/>
            <person name="Sakamoto M."/>
            <person name="Matsutani M."/>
        </authorList>
    </citation>
    <scope>NUCLEOTIDE SEQUENCE [LARGE SCALE GENOMIC DNA]</scope>
    <source>
        <strain evidence="1 2">KimC2</strain>
    </source>
</reference>
<dbReference type="RefSeq" id="WP_317695483.1">
    <property type="nucleotide sequence ID" value="NZ_AP026801.1"/>
</dbReference>
<dbReference type="AlphaFoldDB" id="A0AAU9DML8"/>
<keyword evidence="2" id="KW-1185">Reference proteome</keyword>
<dbReference type="Proteomes" id="UP001321804">
    <property type="component" value="Chromosome"/>
</dbReference>
<dbReference type="EMBL" id="AP026801">
    <property type="protein sequence ID" value="BDR56899.1"/>
    <property type="molecule type" value="Genomic_DNA"/>
</dbReference>
<proteinExistence type="predicted"/>
<evidence type="ECO:0000313" key="1">
    <source>
        <dbReference type="EMBL" id="BDR56899.1"/>
    </source>
</evidence>
<accession>A0AAU9DML8</accession>
<evidence type="ECO:0000313" key="2">
    <source>
        <dbReference type="Proteomes" id="UP001321804"/>
    </source>
</evidence>
<dbReference type="KEGG" id="xak:KIMC2_14610"/>
<sequence length="95" mass="11143">MLAKFYDPKQAKAFCEKYTKNPSCEKVQLFMEKDEFWNREDIWTREDGYLIDLDQEYIKIAGIPGSIWDTPCIRACAKELDVSSTCYKEVEVGEE</sequence>
<organism evidence="1 2">
    <name type="scientific">Xylocopilactobacillus apis</name>
    <dbReference type="NCBI Taxonomy" id="2932183"/>
    <lineage>
        <taxon>Bacteria</taxon>
        <taxon>Bacillati</taxon>
        <taxon>Bacillota</taxon>
        <taxon>Bacilli</taxon>
        <taxon>Lactobacillales</taxon>
        <taxon>Lactobacillaceae</taxon>
        <taxon>Xylocopilactobacillus</taxon>
    </lineage>
</organism>
<protein>
    <submittedName>
        <fullName evidence="1">Uncharacterized protein</fullName>
    </submittedName>
</protein>
<gene>
    <name evidence="1" type="ORF">KIMC2_14610</name>
</gene>
<name>A0AAU9DML8_9LACO</name>